<protein>
    <submittedName>
        <fullName evidence="3">YsnF/AvaK domain-containing protein</fullName>
    </submittedName>
</protein>
<proteinExistence type="predicted"/>
<accession>A0ABV7U904</accession>
<name>A0ABV7U904_9RHOB</name>
<dbReference type="InterPro" id="IPR019060">
    <property type="entry name" value="DUF2382"/>
</dbReference>
<organism evidence="3 4">
    <name type="scientific">Paracoccus angustae</name>
    <dbReference type="NCBI Taxonomy" id="1671480"/>
    <lineage>
        <taxon>Bacteria</taxon>
        <taxon>Pseudomonadati</taxon>
        <taxon>Pseudomonadota</taxon>
        <taxon>Alphaproteobacteria</taxon>
        <taxon>Rhodobacterales</taxon>
        <taxon>Paracoccaceae</taxon>
        <taxon>Paracoccus</taxon>
    </lineage>
</organism>
<dbReference type="Pfam" id="PF09557">
    <property type="entry name" value="DUF2382"/>
    <property type="match status" value="1"/>
</dbReference>
<dbReference type="PANTHER" id="PTHR38463:SF1">
    <property type="entry name" value="STRESS RESPONSE PROTEIN YSNF"/>
    <property type="match status" value="1"/>
</dbReference>
<feature type="domain" description="DUF2382" evidence="2">
    <location>
        <begin position="158"/>
        <end position="268"/>
    </location>
</feature>
<feature type="region of interest" description="Disordered" evidence="1">
    <location>
        <begin position="269"/>
        <end position="291"/>
    </location>
</feature>
<reference evidence="4" key="1">
    <citation type="journal article" date="2019" name="Int. J. Syst. Evol. Microbiol.">
        <title>The Global Catalogue of Microorganisms (GCM) 10K type strain sequencing project: providing services to taxonomists for standard genome sequencing and annotation.</title>
        <authorList>
            <consortium name="The Broad Institute Genomics Platform"/>
            <consortium name="The Broad Institute Genome Sequencing Center for Infectious Disease"/>
            <person name="Wu L."/>
            <person name="Ma J."/>
        </authorList>
    </citation>
    <scope>NUCLEOTIDE SEQUENCE [LARGE SCALE GENOMIC DNA]</scope>
    <source>
        <strain evidence="4">KCTC 42473</strain>
    </source>
</reference>
<comment type="caution">
    <text evidence="3">The sequence shown here is derived from an EMBL/GenBank/DDBJ whole genome shotgun (WGS) entry which is preliminary data.</text>
</comment>
<dbReference type="InterPro" id="IPR052967">
    <property type="entry name" value="Stress_Response_Assoc"/>
</dbReference>
<evidence type="ECO:0000259" key="2">
    <source>
        <dbReference type="Pfam" id="PF09557"/>
    </source>
</evidence>
<sequence length="291" mass="32984">MTYHSIMAYFDTRAEAETARQALLADGIDASAISLLPEQETTYRRADTDTAYDYRRDEGGFWSSMGKFLLPDEDRSVYAEGMSRGGVTMAIDVAEADYDRVSTIVERYGSVDLDAREAEWRNTGWTGYTADSLTTEDTVSGLAGDGTARLADRDEDVIPIVEERLQVGKRVVQGGRVRVRAYVREVPVEVPVELREDHVTIERRPVDRAVEANNAALFQDKTIEAVEHREEAVIAREARVVEEISIRQKADVRQETIHDTVRRTKVEVEDERSRVEGVDPDRLRDETTRER</sequence>
<dbReference type="RefSeq" id="WP_377763706.1">
    <property type="nucleotide sequence ID" value="NZ_JBHRXY010000029.1"/>
</dbReference>
<evidence type="ECO:0000313" key="4">
    <source>
        <dbReference type="Proteomes" id="UP001595539"/>
    </source>
</evidence>
<gene>
    <name evidence="3" type="ORF">ACFOM8_18540</name>
</gene>
<dbReference type="Proteomes" id="UP001595539">
    <property type="component" value="Unassembled WGS sequence"/>
</dbReference>
<evidence type="ECO:0000256" key="1">
    <source>
        <dbReference type="SAM" id="MobiDB-lite"/>
    </source>
</evidence>
<dbReference type="EMBL" id="JBHRXY010000029">
    <property type="protein sequence ID" value="MFC3631433.1"/>
    <property type="molecule type" value="Genomic_DNA"/>
</dbReference>
<evidence type="ECO:0000313" key="3">
    <source>
        <dbReference type="EMBL" id="MFC3631433.1"/>
    </source>
</evidence>
<dbReference type="PANTHER" id="PTHR38463">
    <property type="entry name" value="STRESS RESPONSE PROTEIN YSNF"/>
    <property type="match status" value="1"/>
</dbReference>
<keyword evidence="4" id="KW-1185">Reference proteome</keyword>